<sequence length="90" mass="10255">MQRDDYTNDHCCVCGKDEDPVTKQDKKIDGKMWCTKVYVEWMSFRIFVSDSTLAVGPLSLLALAPGDWPLPIRDSEEWPRLLDPGDLGTH</sequence>
<proteinExistence type="predicted"/>
<gene>
    <name evidence="1" type="ORF">MAR_026415</name>
</gene>
<organism evidence="1 2">
    <name type="scientific">Mya arenaria</name>
    <name type="common">Soft-shell clam</name>
    <dbReference type="NCBI Taxonomy" id="6604"/>
    <lineage>
        <taxon>Eukaryota</taxon>
        <taxon>Metazoa</taxon>
        <taxon>Spiralia</taxon>
        <taxon>Lophotrochozoa</taxon>
        <taxon>Mollusca</taxon>
        <taxon>Bivalvia</taxon>
        <taxon>Autobranchia</taxon>
        <taxon>Heteroconchia</taxon>
        <taxon>Euheterodonta</taxon>
        <taxon>Imparidentia</taxon>
        <taxon>Neoheterodontei</taxon>
        <taxon>Myida</taxon>
        <taxon>Myoidea</taxon>
        <taxon>Myidae</taxon>
        <taxon>Mya</taxon>
    </lineage>
</organism>
<name>A0ABY7ESK1_MYAAR</name>
<evidence type="ECO:0000313" key="1">
    <source>
        <dbReference type="EMBL" id="WAR12235.1"/>
    </source>
</evidence>
<keyword evidence="2" id="KW-1185">Reference proteome</keyword>
<evidence type="ECO:0000313" key="2">
    <source>
        <dbReference type="Proteomes" id="UP001164746"/>
    </source>
</evidence>
<protein>
    <submittedName>
        <fullName evidence="1">Uncharacterized protein</fullName>
    </submittedName>
</protein>
<accession>A0ABY7ESK1</accession>
<dbReference type="Proteomes" id="UP001164746">
    <property type="component" value="Chromosome 8"/>
</dbReference>
<reference evidence="1" key="1">
    <citation type="submission" date="2022-11" db="EMBL/GenBank/DDBJ databases">
        <title>Centuries of genome instability and evolution in soft-shell clam transmissible cancer (bioRxiv).</title>
        <authorList>
            <person name="Hart S.F.M."/>
            <person name="Yonemitsu M.A."/>
            <person name="Giersch R.M."/>
            <person name="Beal B.F."/>
            <person name="Arriagada G."/>
            <person name="Davis B.W."/>
            <person name="Ostrander E.A."/>
            <person name="Goff S.P."/>
            <person name="Metzger M.J."/>
        </authorList>
    </citation>
    <scope>NUCLEOTIDE SEQUENCE</scope>
    <source>
        <strain evidence="1">MELC-2E11</strain>
        <tissue evidence="1">Siphon/mantle</tissue>
    </source>
</reference>
<dbReference type="EMBL" id="CP111019">
    <property type="protein sequence ID" value="WAR12235.1"/>
    <property type="molecule type" value="Genomic_DNA"/>
</dbReference>